<feature type="transmembrane region" description="Helical" evidence="1">
    <location>
        <begin position="210"/>
        <end position="229"/>
    </location>
</feature>
<dbReference type="Pfam" id="PF09991">
    <property type="entry name" value="DUF2232"/>
    <property type="match status" value="1"/>
</dbReference>
<comment type="caution">
    <text evidence="2">The sequence shown here is derived from an EMBL/GenBank/DDBJ whole genome shotgun (WGS) entry which is preliminary data.</text>
</comment>
<organism evidence="2 3">
    <name type="scientific">Schinkia azotoformans MEV2011</name>
    <dbReference type="NCBI Taxonomy" id="1348973"/>
    <lineage>
        <taxon>Bacteria</taxon>
        <taxon>Bacillati</taxon>
        <taxon>Bacillota</taxon>
        <taxon>Bacilli</taxon>
        <taxon>Bacillales</taxon>
        <taxon>Bacillaceae</taxon>
        <taxon>Calidifontibacillus/Schinkia group</taxon>
        <taxon>Schinkia</taxon>
    </lineage>
</organism>
<proteinExistence type="predicted"/>
<dbReference type="InterPro" id="IPR018710">
    <property type="entry name" value="DUF2232"/>
</dbReference>
<feature type="transmembrane region" description="Helical" evidence="1">
    <location>
        <begin position="12"/>
        <end position="38"/>
    </location>
</feature>
<dbReference type="RefSeq" id="WP_035196168.1">
    <property type="nucleotide sequence ID" value="NZ_JJRY01000010.1"/>
</dbReference>
<dbReference type="OrthoDB" id="2987886at2"/>
<evidence type="ECO:0000256" key="1">
    <source>
        <dbReference type="SAM" id="Phobius"/>
    </source>
</evidence>
<dbReference type="EMBL" id="JJRY01000010">
    <property type="protein sequence ID" value="KEF38035.1"/>
    <property type="molecule type" value="Genomic_DNA"/>
</dbReference>
<dbReference type="Proteomes" id="UP000027936">
    <property type="component" value="Unassembled WGS sequence"/>
</dbReference>
<feature type="transmembrane region" description="Helical" evidence="1">
    <location>
        <begin position="165"/>
        <end position="189"/>
    </location>
</feature>
<keyword evidence="1" id="KW-0812">Transmembrane</keyword>
<feature type="transmembrane region" description="Helical" evidence="1">
    <location>
        <begin position="270"/>
        <end position="296"/>
    </location>
</feature>
<reference evidence="2 3" key="1">
    <citation type="submission" date="2014-04" db="EMBL/GenBank/DDBJ databases">
        <title>Draft genome sequence of Bacillus azotoformans MEV2011, a (co-) denitrifying strain unable to grow in the presence of oxygen.</title>
        <authorList>
            <person name="Nielsen M."/>
            <person name="Schreiber L."/>
            <person name="Finster K."/>
            <person name="Schramm A."/>
        </authorList>
    </citation>
    <scope>NUCLEOTIDE SEQUENCE [LARGE SCALE GENOMIC DNA]</scope>
    <source>
        <strain evidence="2 3">MEV2011</strain>
    </source>
</reference>
<dbReference type="PANTHER" id="PTHR41324:SF1">
    <property type="entry name" value="DUF2232 DOMAIN-CONTAINING PROTEIN"/>
    <property type="match status" value="1"/>
</dbReference>
<protein>
    <submittedName>
        <fullName evidence="2">Putative membrane protein</fullName>
    </submittedName>
</protein>
<dbReference type="PATRIC" id="fig|1348973.3.peg.2701"/>
<feature type="transmembrane region" description="Helical" evidence="1">
    <location>
        <begin position="98"/>
        <end position="125"/>
    </location>
</feature>
<accession>A0A072NXS5</accession>
<name>A0A072NXS5_SCHAZ</name>
<evidence type="ECO:0000313" key="2">
    <source>
        <dbReference type="EMBL" id="KEF38035.1"/>
    </source>
</evidence>
<keyword evidence="1" id="KW-1133">Transmembrane helix</keyword>
<feature type="transmembrane region" description="Helical" evidence="1">
    <location>
        <begin position="58"/>
        <end position="91"/>
    </location>
</feature>
<feature type="transmembrane region" description="Helical" evidence="1">
    <location>
        <begin position="235"/>
        <end position="263"/>
    </location>
</feature>
<sequence>MNSIRSITEGAILTALYSILLLAVLFIPLIGSLFLFILPVPFVIYVTRHTLKKGLLMLTVALFITYMVGSIATLPITLMFGTTGLIMGYIYSLKKGAYAILLSGSLGFIANFVLLFIVTNVFFHINFIEDTKKMMYQSMETAEKMVTSLGQPTDQFEMMYQSIEMISYIVPSAMVITSIVLAFVTQFFANQILKRFKYEIKSFPPIRKWSFPKSLLWYYLIVTIIFMTGPEQGTILFTIIINLFIVLEIIMTIQGFSFIFFYFHINKKPLTIPVVIVILSLFMTFLLSIIRILGIIDLGFNLRKRMKDPQ</sequence>
<keyword evidence="1" id="KW-0472">Membrane</keyword>
<evidence type="ECO:0000313" key="3">
    <source>
        <dbReference type="Proteomes" id="UP000027936"/>
    </source>
</evidence>
<gene>
    <name evidence="2" type="ORF">M670_02794</name>
</gene>
<dbReference type="AlphaFoldDB" id="A0A072NXS5"/>
<dbReference type="PANTHER" id="PTHR41324">
    <property type="entry name" value="MEMBRANE PROTEIN-RELATED"/>
    <property type="match status" value="1"/>
</dbReference>